<dbReference type="Proteomes" id="UP001152592">
    <property type="component" value="Unassembled WGS sequence"/>
</dbReference>
<dbReference type="SUPFAM" id="SSF52777">
    <property type="entry name" value="CoA-dependent acyltransferases"/>
    <property type="match status" value="1"/>
</dbReference>
<evidence type="ECO:0000313" key="4">
    <source>
        <dbReference type="Proteomes" id="UP001152592"/>
    </source>
</evidence>
<dbReference type="OrthoDB" id="275353at2759"/>
<keyword evidence="1" id="KW-0808">Transferase</keyword>
<dbReference type="EMBL" id="CAJVPD010000229">
    <property type="protein sequence ID" value="CAG8374131.1"/>
    <property type="molecule type" value="Genomic_DNA"/>
</dbReference>
<dbReference type="Pfam" id="PF02458">
    <property type="entry name" value="Transferase"/>
    <property type="match status" value="1"/>
</dbReference>
<dbReference type="InterPro" id="IPR023213">
    <property type="entry name" value="CAT-like_dom_sf"/>
</dbReference>
<dbReference type="PANTHER" id="PTHR31642">
    <property type="entry name" value="TRICHOTHECENE 3-O-ACETYLTRANSFERASE"/>
    <property type="match status" value="1"/>
</dbReference>
<keyword evidence="2" id="KW-0012">Acyltransferase</keyword>
<dbReference type="AlphaFoldDB" id="A0A9W4J2L4"/>
<proteinExistence type="predicted"/>
<evidence type="ECO:0000313" key="3">
    <source>
        <dbReference type="EMBL" id="CAG8374131.1"/>
    </source>
</evidence>
<accession>A0A9W4J2L4</accession>
<sequence>MAVQVITTHKVHGTDSSLLTSLPCPLKGGPMDHMVYPFVPIETCFVYRIPESCTDESDFISPLRLQQAMSLLLDNYPHLTGRFQQSPEDNTFEIANFGSGVQLLLARCETTLNDIAAANTHTGRLNMENLPHGGEILTPPFDPTIEGICRDPILSIQHTRFLCGGVALGIRVHHMACDAYGFFQLSRDLAEIYRGLAEGQIPKLQCPPEFQSYLSGPGALSPEERDAALKYPQSVYYIEGRSDDKKQLDVLSKHTPNPSVIGRMLRFSSDDLVALKTLASGPDEKSWVSTFEALTGYLYQLIYQTRIKALVTQGHTIEKAASQISTGLFASINLRGSSLLDLSPRYFPNALYAPYTYAPHELLSSGKVSEEGGFVHNLIRSVDKERIIQTTRWVAAQPDKSLIKVNYTFANGSFTVSQWSGFKMYQGVHFETDRAGNPVHPDLVAPPFTNISLVDGLAMILSSEEDIENASATGDKSSSMPRAIDVNLTMGEPLWLILDSDPQFCRLYR</sequence>
<name>A0A9W4J2L4_9EURO</name>
<dbReference type="PANTHER" id="PTHR31642:SF11">
    <property type="entry name" value="SHIKIMATE O-HYDROXYCINNAMOYLTRANSFERASE"/>
    <property type="match status" value="1"/>
</dbReference>
<comment type="caution">
    <text evidence="3">The sequence shown here is derived from an EMBL/GenBank/DDBJ whole genome shotgun (WGS) entry which is preliminary data.</text>
</comment>
<evidence type="ECO:0008006" key="5">
    <source>
        <dbReference type="Google" id="ProtNLM"/>
    </source>
</evidence>
<reference evidence="3" key="1">
    <citation type="submission" date="2021-07" db="EMBL/GenBank/DDBJ databases">
        <authorList>
            <person name="Branca A.L. A."/>
        </authorList>
    </citation>
    <scope>NUCLEOTIDE SEQUENCE</scope>
</reference>
<evidence type="ECO:0000256" key="2">
    <source>
        <dbReference type="ARBA" id="ARBA00023315"/>
    </source>
</evidence>
<evidence type="ECO:0000256" key="1">
    <source>
        <dbReference type="ARBA" id="ARBA00022679"/>
    </source>
</evidence>
<protein>
    <recommendedName>
        <fullName evidence="5">Transferase</fullName>
    </recommendedName>
</protein>
<dbReference type="GO" id="GO:0016747">
    <property type="term" value="F:acyltransferase activity, transferring groups other than amino-acyl groups"/>
    <property type="evidence" value="ECO:0007669"/>
    <property type="project" value="TreeGrafter"/>
</dbReference>
<dbReference type="InterPro" id="IPR050317">
    <property type="entry name" value="Plant_Fungal_Acyltransferase"/>
</dbReference>
<organism evidence="3 4">
    <name type="scientific">Penicillium salamii</name>
    <dbReference type="NCBI Taxonomy" id="1612424"/>
    <lineage>
        <taxon>Eukaryota</taxon>
        <taxon>Fungi</taxon>
        <taxon>Dikarya</taxon>
        <taxon>Ascomycota</taxon>
        <taxon>Pezizomycotina</taxon>
        <taxon>Eurotiomycetes</taxon>
        <taxon>Eurotiomycetidae</taxon>
        <taxon>Eurotiales</taxon>
        <taxon>Aspergillaceae</taxon>
        <taxon>Penicillium</taxon>
    </lineage>
</organism>
<dbReference type="Gene3D" id="3.30.559.10">
    <property type="entry name" value="Chloramphenicol acetyltransferase-like domain"/>
    <property type="match status" value="2"/>
</dbReference>
<gene>
    <name evidence="3" type="ORF">PSALAMII_LOCUS4968</name>
</gene>